<keyword evidence="2" id="KW-1185">Reference proteome</keyword>
<proteinExistence type="predicted"/>
<accession>A0A1G9XEH2</accession>
<name>A0A1G9XEH2_9BACL</name>
<protein>
    <submittedName>
        <fullName evidence="1">Uncharacterized protein</fullName>
    </submittedName>
</protein>
<dbReference type="AlphaFoldDB" id="A0A1G9XEH2"/>
<evidence type="ECO:0000313" key="1">
    <source>
        <dbReference type="EMBL" id="SDM95134.1"/>
    </source>
</evidence>
<organism evidence="1 2">
    <name type="scientific">Fictibacillus solisalsi</name>
    <dbReference type="NCBI Taxonomy" id="459525"/>
    <lineage>
        <taxon>Bacteria</taxon>
        <taxon>Bacillati</taxon>
        <taxon>Bacillota</taxon>
        <taxon>Bacilli</taxon>
        <taxon>Bacillales</taxon>
        <taxon>Fictibacillaceae</taxon>
        <taxon>Fictibacillus</taxon>
    </lineage>
</organism>
<dbReference type="Proteomes" id="UP000199544">
    <property type="component" value="Unassembled WGS sequence"/>
</dbReference>
<sequence>MNRQWTEEEIEVAELLQELQQNTASLHITDESFLEDVKEALPKLKQLLDEIGRTLE</sequence>
<dbReference type="RefSeq" id="WP_170834334.1">
    <property type="nucleotide sequence ID" value="NZ_FNHW01000001.1"/>
</dbReference>
<dbReference type="STRING" id="459525.SAMN04488137_2746"/>
<dbReference type="EMBL" id="FNHW01000001">
    <property type="protein sequence ID" value="SDM95134.1"/>
    <property type="molecule type" value="Genomic_DNA"/>
</dbReference>
<evidence type="ECO:0000313" key="2">
    <source>
        <dbReference type="Proteomes" id="UP000199544"/>
    </source>
</evidence>
<reference evidence="2" key="1">
    <citation type="submission" date="2016-10" db="EMBL/GenBank/DDBJ databases">
        <authorList>
            <person name="Varghese N."/>
            <person name="Submissions S."/>
        </authorList>
    </citation>
    <scope>NUCLEOTIDE SEQUENCE [LARGE SCALE GENOMIC DNA]</scope>
    <source>
        <strain evidence="2">CGMCC 1.6854</strain>
    </source>
</reference>
<gene>
    <name evidence="1" type="ORF">SAMN04488137_2746</name>
</gene>